<keyword evidence="3 8" id="KW-0812">Transmembrane</keyword>
<dbReference type="GO" id="GO:0042773">
    <property type="term" value="P:ATP synthesis coupled electron transport"/>
    <property type="evidence" value="ECO:0007669"/>
    <property type="project" value="InterPro"/>
</dbReference>
<dbReference type="GO" id="GO:0016020">
    <property type="term" value="C:membrane"/>
    <property type="evidence" value="ECO:0007669"/>
    <property type="project" value="UniProtKB-SubCell"/>
</dbReference>
<dbReference type="InterPro" id="IPR003918">
    <property type="entry name" value="NADH_UbQ_OxRdtase"/>
</dbReference>
<evidence type="ECO:0000259" key="11">
    <source>
        <dbReference type="Pfam" id="PF01059"/>
    </source>
</evidence>
<feature type="transmembrane region" description="Helical" evidence="9">
    <location>
        <begin position="6"/>
        <end position="26"/>
    </location>
</feature>
<feature type="transmembrane region" description="Helical" evidence="9">
    <location>
        <begin position="38"/>
        <end position="63"/>
    </location>
</feature>
<comment type="subcellular location">
    <subcellularLocation>
        <location evidence="1">Endomembrane system</location>
        <topology evidence="1">Multi-pass membrane protein</topology>
    </subcellularLocation>
    <subcellularLocation>
        <location evidence="8">Membrane</location>
        <topology evidence="8">Multi-pass membrane protein</topology>
    </subcellularLocation>
</comment>
<evidence type="ECO:0000256" key="7">
    <source>
        <dbReference type="ARBA" id="ARBA00023136"/>
    </source>
</evidence>
<accession>A0A6N4REM9</accession>
<evidence type="ECO:0000256" key="2">
    <source>
        <dbReference type="ARBA" id="ARBA00009025"/>
    </source>
</evidence>
<dbReference type="NCBIfam" id="TIGR01972">
    <property type="entry name" value="NDH_I_M"/>
    <property type="match status" value="1"/>
</dbReference>
<reference evidence="12 13" key="1">
    <citation type="journal article" date="2017" name="Nat. Commun.">
        <title>In situ click chemistry generation of cyclooxygenase-2 inhibitors.</title>
        <authorList>
            <person name="Bhardwaj A."/>
            <person name="Kaur J."/>
            <person name="Wuest M."/>
            <person name="Wuest F."/>
        </authorList>
    </citation>
    <scope>NUCLEOTIDE SEQUENCE [LARGE SCALE GENOMIC DNA]</scope>
    <source>
        <strain evidence="12">S2_018_000_R2_106</strain>
    </source>
</reference>
<feature type="domain" description="NADH:ubiquinone oxidoreductase chain 4 N-terminal" evidence="11">
    <location>
        <begin position="45"/>
        <end position="119"/>
    </location>
</feature>
<comment type="similarity">
    <text evidence="2">Belongs to the complex I subunit 4 family.</text>
</comment>
<dbReference type="InterPro" id="IPR000260">
    <property type="entry name" value="NADH4_N"/>
</dbReference>
<feature type="transmembrane region" description="Helical" evidence="9">
    <location>
        <begin position="133"/>
        <end position="153"/>
    </location>
</feature>
<evidence type="ECO:0000256" key="8">
    <source>
        <dbReference type="RuleBase" id="RU000320"/>
    </source>
</evidence>
<keyword evidence="7 9" id="KW-0472">Membrane</keyword>
<dbReference type="InterPro" id="IPR010227">
    <property type="entry name" value="NADH_Q_OxRdtase_chainM/4"/>
</dbReference>
<dbReference type="NCBIfam" id="NF004499">
    <property type="entry name" value="PRK05846.1-3"/>
    <property type="match status" value="1"/>
</dbReference>
<evidence type="ECO:0000256" key="1">
    <source>
        <dbReference type="ARBA" id="ARBA00004127"/>
    </source>
</evidence>
<dbReference type="GO" id="GO:0003954">
    <property type="term" value="F:NADH dehydrogenase activity"/>
    <property type="evidence" value="ECO:0007669"/>
    <property type="project" value="TreeGrafter"/>
</dbReference>
<keyword evidence="6" id="KW-0520">NAD</keyword>
<feature type="transmembrane region" description="Helical" evidence="9">
    <location>
        <begin position="327"/>
        <end position="349"/>
    </location>
</feature>
<dbReference type="GO" id="GO:0048039">
    <property type="term" value="F:ubiquinone binding"/>
    <property type="evidence" value="ECO:0007669"/>
    <property type="project" value="TreeGrafter"/>
</dbReference>
<feature type="transmembrane region" description="Helical" evidence="9">
    <location>
        <begin position="361"/>
        <end position="383"/>
    </location>
</feature>
<evidence type="ECO:0000313" key="12">
    <source>
        <dbReference type="EMBL" id="TKW61474.1"/>
    </source>
</evidence>
<dbReference type="GO" id="GO:0015990">
    <property type="term" value="P:electron transport coupled proton transport"/>
    <property type="evidence" value="ECO:0007669"/>
    <property type="project" value="TreeGrafter"/>
</dbReference>
<dbReference type="Proteomes" id="UP000320948">
    <property type="component" value="Unassembled WGS sequence"/>
</dbReference>
<feature type="transmembrane region" description="Helical" evidence="9">
    <location>
        <begin position="237"/>
        <end position="257"/>
    </location>
</feature>
<dbReference type="PANTHER" id="PTHR43507">
    <property type="entry name" value="NADH-UBIQUINONE OXIDOREDUCTASE CHAIN 4"/>
    <property type="match status" value="1"/>
</dbReference>
<evidence type="ECO:0000259" key="10">
    <source>
        <dbReference type="Pfam" id="PF00361"/>
    </source>
</evidence>
<sequence>MSLLTSNLLSLLIFLPLVAALITYVTPARYTKQVALGLSLVPLVLTVPLFMQFNAAVAGLQFTEVHVWLPAFNIRYALGIDGLALPLIGLTTLLTPLCLLASWHVQKNPQGFFAAFLALEAFVIGVFSAQDFILFYLFWEAMLIPMFLLIGLWGGENRVYAALKFFLYTFVGSVLMLIAGLWLYSITGSFSLEVWQGTTLALGAQKWLFLAFFAAFAVKVPMWPFHTWLPDAHVQAPTAGSVILAGVLLKMGAYGFLRFCLPMFPEGSAYFAPMVFTLSAIAVVYAALVAFVQTDIKKMIAYSSVSHMGFVTLATFSGTVTGLHGSLLVMVNHGIVSAGLFLGVGVIYERLHTRQLANFGALAKIMPAYAFVMMLLTLAAVALPGTNSFVGEFLALLGSWPTAPLYTAIATTGVVFGALYMLHLYRGMFYGDASETVLHHTADLKDLTCREWITFLPLLALIPLLGVMPSLVQNLWQQPVQAISAEYLPALQARIAHQPGIPHIMPESELATPIATETLQPETVSATTVSATVAVPATTPAH</sequence>
<dbReference type="PRINTS" id="PR01437">
    <property type="entry name" value="NUOXDRDTASE4"/>
</dbReference>
<evidence type="ECO:0000256" key="6">
    <source>
        <dbReference type="ARBA" id="ARBA00023027"/>
    </source>
</evidence>
<protein>
    <submittedName>
        <fullName evidence="12">NADH-quinone oxidoreductase subunit M</fullName>
        <ecNumber evidence="12">1.6.5.11</ecNumber>
    </submittedName>
</protein>
<keyword evidence="4" id="KW-1278">Translocase</keyword>
<dbReference type="EC" id="1.6.5.11" evidence="12"/>
<evidence type="ECO:0000256" key="4">
    <source>
        <dbReference type="ARBA" id="ARBA00022967"/>
    </source>
</evidence>
<feature type="transmembrane region" description="Helical" evidence="9">
    <location>
        <begin position="403"/>
        <end position="422"/>
    </location>
</feature>
<feature type="transmembrane region" description="Helical" evidence="9">
    <location>
        <begin position="165"/>
        <end position="187"/>
    </location>
</feature>
<organism evidence="12 13">
    <name type="scientific">Blastochloris viridis</name>
    <name type="common">Rhodopseudomonas viridis</name>
    <dbReference type="NCBI Taxonomy" id="1079"/>
    <lineage>
        <taxon>Bacteria</taxon>
        <taxon>Pseudomonadati</taxon>
        <taxon>Pseudomonadota</taxon>
        <taxon>Alphaproteobacteria</taxon>
        <taxon>Hyphomicrobiales</taxon>
        <taxon>Blastochloridaceae</taxon>
        <taxon>Blastochloris</taxon>
    </lineage>
</organism>
<dbReference type="InterPro" id="IPR001750">
    <property type="entry name" value="ND/Mrp_TM"/>
</dbReference>
<keyword evidence="5 9" id="KW-1133">Transmembrane helix</keyword>
<feature type="transmembrane region" description="Helical" evidence="9">
    <location>
        <begin position="299"/>
        <end position="321"/>
    </location>
</feature>
<feature type="transmembrane region" description="Helical" evidence="9">
    <location>
        <begin position="83"/>
        <end position="103"/>
    </location>
</feature>
<evidence type="ECO:0000256" key="9">
    <source>
        <dbReference type="SAM" id="Phobius"/>
    </source>
</evidence>
<dbReference type="Pfam" id="PF01059">
    <property type="entry name" value="Oxidored_q5_N"/>
    <property type="match status" value="1"/>
</dbReference>
<evidence type="ECO:0000256" key="5">
    <source>
        <dbReference type="ARBA" id="ARBA00022989"/>
    </source>
</evidence>
<dbReference type="PANTHER" id="PTHR43507:SF1">
    <property type="entry name" value="NADH-UBIQUINONE OXIDOREDUCTASE CHAIN 4"/>
    <property type="match status" value="1"/>
</dbReference>
<feature type="transmembrane region" description="Helical" evidence="9">
    <location>
        <begin position="207"/>
        <end position="225"/>
    </location>
</feature>
<feature type="transmembrane region" description="Helical" evidence="9">
    <location>
        <begin position="269"/>
        <end position="292"/>
    </location>
</feature>
<dbReference type="GO" id="GO:0012505">
    <property type="term" value="C:endomembrane system"/>
    <property type="evidence" value="ECO:0007669"/>
    <property type="project" value="UniProtKB-SubCell"/>
</dbReference>
<feature type="transmembrane region" description="Helical" evidence="9">
    <location>
        <begin position="110"/>
        <end position="127"/>
    </location>
</feature>
<feature type="domain" description="NADH:quinone oxidoreductase/Mrp antiporter transmembrane" evidence="10">
    <location>
        <begin position="129"/>
        <end position="416"/>
    </location>
</feature>
<dbReference type="AlphaFoldDB" id="A0A6N4REM9"/>
<keyword evidence="12" id="KW-0560">Oxidoreductase</keyword>
<evidence type="ECO:0000313" key="13">
    <source>
        <dbReference type="Proteomes" id="UP000320948"/>
    </source>
</evidence>
<dbReference type="GO" id="GO:0008137">
    <property type="term" value="F:NADH dehydrogenase (ubiquinone) activity"/>
    <property type="evidence" value="ECO:0007669"/>
    <property type="project" value="InterPro"/>
</dbReference>
<dbReference type="Pfam" id="PF00361">
    <property type="entry name" value="Proton_antipo_M"/>
    <property type="match status" value="1"/>
</dbReference>
<evidence type="ECO:0000256" key="3">
    <source>
        <dbReference type="ARBA" id="ARBA00022692"/>
    </source>
</evidence>
<dbReference type="EMBL" id="VAFM01000001">
    <property type="protein sequence ID" value="TKW61474.1"/>
    <property type="molecule type" value="Genomic_DNA"/>
</dbReference>
<name>A0A6N4REM9_BLAVI</name>
<gene>
    <name evidence="12" type="ORF">DI628_02305</name>
</gene>
<comment type="caution">
    <text evidence="12">The sequence shown here is derived from an EMBL/GenBank/DDBJ whole genome shotgun (WGS) entry which is preliminary data.</text>
</comment>
<proteinExistence type="inferred from homology"/>